<feature type="non-terminal residue" evidence="6">
    <location>
        <position position="327"/>
    </location>
</feature>
<evidence type="ECO:0000256" key="4">
    <source>
        <dbReference type="ARBA" id="ARBA00023098"/>
    </source>
</evidence>
<dbReference type="AlphaFoldDB" id="A0A382MFQ5"/>
<name>A0A382MFQ5_9ZZZZ</name>
<dbReference type="InterPro" id="IPR020845">
    <property type="entry name" value="AMP-binding_CS"/>
</dbReference>
<reference evidence="6" key="1">
    <citation type="submission" date="2018-05" db="EMBL/GenBank/DDBJ databases">
        <authorList>
            <person name="Lanie J.A."/>
            <person name="Ng W.-L."/>
            <person name="Kazmierczak K.M."/>
            <person name="Andrzejewski T.M."/>
            <person name="Davidsen T.M."/>
            <person name="Wayne K.J."/>
            <person name="Tettelin H."/>
            <person name="Glass J.I."/>
            <person name="Rusch D."/>
            <person name="Podicherti R."/>
            <person name="Tsui H.-C.T."/>
            <person name="Winkler M.E."/>
        </authorList>
    </citation>
    <scope>NUCLEOTIDE SEQUENCE</scope>
</reference>
<dbReference type="PANTHER" id="PTHR43859:SF4">
    <property type="entry name" value="BUTANOATE--COA LIGASE AAE1-RELATED"/>
    <property type="match status" value="1"/>
</dbReference>
<dbReference type="EMBL" id="UINC01093159">
    <property type="protein sequence ID" value="SVC47348.1"/>
    <property type="molecule type" value="Genomic_DNA"/>
</dbReference>
<proteinExistence type="inferred from homology"/>
<evidence type="ECO:0000256" key="1">
    <source>
        <dbReference type="ARBA" id="ARBA00006432"/>
    </source>
</evidence>
<feature type="domain" description="AMP-dependent synthetase/ligase" evidence="5">
    <location>
        <begin position="27"/>
        <end position="327"/>
    </location>
</feature>
<evidence type="ECO:0000259" key="5">
    <source>
        <dbReference type="Pfam" id="PF00501"/>
    </source>
</evidence>
<dbReference type="Pfam" id="PF00501">
    <property type="entry name" value="AMP-binding"/>
    <property type="match status" value="1"/>
</dbReference>
<protein>
    <recommendedName>
        <fullName evidence="5">AMP-dependent synthetase/ligase domain-containing protein</fullName>
    </recommendedName>
</protein>
<keyword evidence="3" id="KW-0276">Fatty acid metabolism</keyword>
<dbReference type="InterPro" id="IPR042099">
    <property type="entry name" value="ANL_N_sf"/>
</dbReference>
<evidence type="ECO:0000256" key="2">
    <source>
        <dbReference type="ARBA" id="ARBA00022598"/>
    </source>
</evidence>
<dbReference type="InterPro" id="IPR000873">
    <property type="entry name" value="AMP-dep_synth/lig_dom"/>
</dbReference>
<organism evidence="6">
    <name type="scientific">marine metagenome</name>
    <dbReference type="NCBI Taxonomy" id="408172"/>
    <lineage>
        <taxon>unclassified sequences</taxon>
        <taxon>metagenomes</taxon>
        <taxon>ecological metagenomes</taxon>
    </lineage>
</organism>
<dbReference type="SUPFAM" id="SSF56801">
    <property type="entry name" value="Acetyl-CoA synthetase-like"/>
    <property type="match status" value="1"/>
</dbReference>
<accession>A0A382MFQ5</accession>
<dbReference type="Gene3D" id="3.40.50.12780">
    <property type="entry name" value="N-terminal domain of ligase-like"/>
    <property type="match status" value="1"/>
</dbReference>
<dbReference type="GO" id="GO:0016874">
    <property type="term" value="F:ligase activity"/>
    <property type="evidence" value="ECO:0007669"/>
    <property type="project" value="UniProtKB-KW"/>
</dbReference>
<dbReference type="PROSITE" id="PS00455">
    <property type="entry name" value="AMP_BINDING"/>
    <property type="match status" value="1"/>
</dbReference>
<dbReference type="GO" id="GO:0006631">
    <property type="term" value="P:fatty acid metabolic process"/>
    <property type="evidence" value="ECO:0007669"/>
    <property type="project" value="UniProtKB-KW"/>
</dbReference>
<evidence type="ECO:0000256" key="3">
    <source>
        <dbReference type="ARBA" id="ARBA00022832"/>
    </source>
</evidence>
<dbReference type="PANTHER" id="PTHR43859">
    <property type="entry name" value="ACYL-ACTIVATING ENZYME"/>
    <property type="match status" value="1"/>
</dbReference>
<keyword evidence="4" id="KW-0443">Lipid metabolism</keyword>
<feature type="non-terminal residue" evidence="6">
    <location>
        <position position="1"/>
    </location>
</feature>
<comment type="similarity">
    <text evidence="1">Belongs to the ATP-dependent AMP-binding enzyme family.</text>
</comment>
<evidence type="ECO:0000313" key="6">
    <source>
        <dbReference type="EMBL" id="SVC47348.1"/>
    </source>
</evidence>
<gene>
    <name evidence="6" type="ORF">METZ01_LOCUS300202</name>
</gene>
<keyword evidence="2" id="KW-0436">Ligase</keyword>
<sequence>VTIRNYKTGLEKNKANYVPLSPVTFLKRTADIFPNYTSIISENNKFTWKSTFTRCKLFASSLKKRKIKKGDTVSIIAPNSSAMYEAHFAIPMIGAVINTINIRLDAKTVSFILTHSDSKIIFSDTEFLPIVKEALKISRQKIPIIFIEDDLNFSKNIKGDQSYEDFLKEGKLEDYKFDLIIEDEWFPISLSYTSGTTGNPKGVVTHHRGAYLNSISNHLIWNMKKNPVYLWTLPMFHCNGWCFPWTIAALSGTNICLRKIDSKEIFRLIKKYNVSNLCGTAVIINMLISEGTKLDHRVEFMTGAAPPPVSVLKKIEEQGFNITHTYG</sequence>